<accession>A0A0J1GS74</accession>
<dbReference type="PATRIC" id="fig|754436.4.peg.650"/>
<dbReference type="AlphaFoldDB" id="A0A0J1GS74"/>
<protein>
    <submittedName>
        <fullName evidence="1">GGGtGRT protein</fullName>
    </submittedName>
</protein>
<organism evidence="1 2">
    <name type="scientific">Photobacterium aphoticum</name>
    <dbReference type="NCBI Taxonomy" id="754436"/>
    <lineage>
        <taxon>Bacteria</taxon>
        <taxon>Pseudomonadati</taxon>
        <taxon>Pseudomonadota</taxon>
        <taxon>Gammaproteobacteria</taxon>
        <taxon>Vibrionales</taxon>
        <taxon>Vibrionaceae</taxon>
        <taxon>Photobacterium</taxon>
    </lineage>
</organism>
<keyword evidence="2" id="KW-1185">Reference proteome</keyword>
<dbReference type="Pfam" id="PF14057">
    <property type="entry name" value="GGGtGRT"/>
    <property type="match status" value="1"/>
</dbReference>
<reference evidence="1 2" key="1">
    <citation type="submission" date="2015-05" db="EMBL/GenBank/DDBJ databases">
        <title>Photobacterium galathea sp. nov.</title>
        <authorList>
            <person name="Machado H."/>
            <person name="Gram L."/>
        </authorList>
    </citation>
    <scope>NUCLEOTIDE SEQUENCE [LARGE SCALE GENOMIC DNA]</scope>
    <source>
        <strain evidence="1 2">DSM 25995</strain>
    </source>
</reference>
<evidence type="ECO:0000313" key="2">
    <source>
        <dbReference type="Proteomes" id="UP000036426"/>
    </source>
</evidence>
<evidence type="ECO:0000313" key="1">
    <source>
        <dbReference type="EMBL" id="KLV02506.1"/>
    </source>
</evidence>
<name>A0A0J1GS74_9GAMM</name>
<dbReference type="RefSeq" id="WP_047872897.1">
    <property type="nucleotide sequence ID" value="NZ_BMYC01000027.1"/>
</dbReference>
<dbReference type="InterPro" id="IPR025964">
    <property type="entry name" value="GGGtGRT"/>
</dbReference>
<gene>
    <name evidence="1" type="ORF">ABT58_03075</name>
</gene>
<dbReference type="OrthoDB" id="9768161at2"/>
<sequence length="333" mass="35594">MAALFESYDRRIAQITPVLERYGFASLEEALAFCQANNVNPYDIVKETQPIAFENAAWAYVLGAAIALKENATTAAQAAEYLGQGLQAFCIPGSVADQRQVGLGHGRLGARLLSDDTQCFCFLAGHESYAAAEGAIKIALNANKVRKQPLRVILNGLGKDAAYLISRINGFNYVQTQFDYETGALNVVSERRFSQGPRGEINCYGADDVQEGVAIMHKEGVDISITGNSTNPTRFQHPVAGTYKKERLERGERYFSVASGGGTGRTLHPDNVAAGPASYGMTDTMGRMHSDAQFAGSSSVPAHVEMMGLIGMGNNPMVGATVAVAVAIEQASR</sequence>
<proteinExistence type="predicted"/>
<dbReference type="Proteomes" id="UP000036426">
    <property type="component" value="Unassembled WGS sequence"/>
</dbReference>
<dbReference type="EMBL" id="LDOV01000006">
    <property type="protein sequence ID" value="KLV02506.1"/>
    <property type="molecule type" value="Genomic_DNA"/>
</dbReference>
<comment type="caution">
    <text evidence="1">The sequence shown here is derived from an EMBL/GenBank/DDBJ whole genome shotgun (WGS) entry which is preliminary data.</text>
</comment>